<evidence type="ECO:0000313" key="1">
    <source>
        <dbReference type="EMBL" id="BCO11126.1"/>
    </source>
</evidence>
<protein>
    <submittedName>
        <fullName evidence="1">Uncharacterized protein</fullName>
    </submittedName>
</protein>
<proteinExistence type="predicted"/>
<dbReference type="Proteomes" id="UP000515472">
    <property type="component" value="Chromosome"/>
</dbReference>
<gene>
    <name evidence="1" type="ORF">GEOBRER4_n0093</name>
</gene>
<dbReference type="EMBL" id="AP023213">
    <property type="protein sequence ID" value="BCO11126.1"/>
    <property type="molecule type" value="Genomic_DNA"/>
</dbReference>
<accession>A0A7R7IYZ9</accession>
<organism evidence="1 2">
    <name type="scientific">Citrifermentans bremense</name>
    <dbReference type="NCBI Taxonomy" id="60035"/>
    <lineage>
        <taxon>Bacteria</taxon>
        <taxon>Pseudomonadati</taxon>
        <taxon>Thermodesulfobacteriota</taxon>
        <taxon>Desulfuromonadia</taxon>
        <taxon>Geobacterales</taxon>
        <taxon>Geobacteraceae</taxon>
        <taxon>Citrifermentans</taxon>
    </lineage>
</organism>
<name>A0A7R7IYZ9_9BACT</name>
<evidence type="ECO:0000313" key="2">
    <source>
        <dbReference type="Proteomes" id="UP000515472"/>
    </source>
</evidence>
<reference evidence="1 2" key="1">
    <citation type="submission" date="2020-06" db="EMBL/GenBank/DDBJ databases">
        <title>Interaction of electrochemicaly active bacteria, Geobacter bremensis R4 on different carbon anode.</title>
        <authorList>
            <person name="Meng L."/>
            <person name="Yoshida N."/>
        </authorList>
    </citation>
    <scope>NUCLEOTIDE SEQUENCE [LARGE SCALE GENOMIC DNA]</scope>
    <source>
        <strain evidence="1 2">R4</strain>
    </source>
</reference>
<sequence>MRKAGYRRLETKGNNLTGWGNIVKKEQFAGGGNLIWVTR</sequence>
<keyword evidence="2" id="KW-1185">Reference proteome</keyword>
<dbReference type="AlphaFoldDB" id="A0A7R7IYZ9"/>